<sequence length="835" mass="90396">MSHHQYYQQPQQLGLGATFIPGGNDDYYIPHQPDLVSPAPHRVLQDDVSQIQQSVAHLELAANAQPGLNGRQASSAGSTKWNKHASVYSQFSNPNTGDMPNFTPFPKLVNQPPNVPPTDDEKEAILENARTGVLNSNDPEMQLAWAQDALTFVDAAMVHAERVHANSPSRPPTPAVEHQLRVDAMNIVSFLADQHHPRAEFMRGMWLEFGKFGMRVDKKEAFRCYSRAADKQYSRAEYRIGMLFEQSNDPIKALAHYKRGADAGDSASNYRLGMMTLLGQNGQPQDFARGIQLIKHAAETADENAPQGAYVLGMLQARELPQINVPEIYLPYDERAAKANIEKAAFLGFAKAQLKMGSAYELCTLGCDFNPALSLHYNALAARQGEPEADMAISKWFLCGYEGVFQKNEELAYVYAERAAASGLATAEFALGYFYEIGVHVPVNIEKAMEWYDRAAKNGNKDAISRLENIQLNRTLSKNDHEMVAINKIRSQFGSKKGQRPDRFKSAQANPMPSIPDSMPSPPSSVTSPGSSRPPTHGSTTPYPLEDRPPTVPAGVPYDRPTSAAPYPMDSGPPMVSGPPRVGSARPAGYESMPLPRINTRPMSAFNFAPPGPGTPGTPSGRIPPPGPGPNYGPQRPHTSNDHMSPNGRKPVGNGQRIPSGPSGYRQPGGHPVEYPEHGQRPGSAAPIGPGGMHSNNPSSNKLRKSNAPPVDIGFQAPLEQKKPMTLPAGYERHSTINSTPATGPPVVAPNGRPGSARPQTRPENGPRPAPQKTESAPPPSNQQTPSPSSTGPKPAATAPVPSKGPKTFDEMGVPKVKQDSDCVSSSWCYRISTY</sequence>
<proteinExistence type="predicted"/>
<dbReference type="SUPFAM" id="SSF81901">
    <property type="entry name" value="HCP-like"/>
    <property type="match status" value="2"/>
</dbReference>
<dbReference type="PANTHER" id="PTHR46430:SF2">
    <property type="entry name" value="CHITIN SYNTHASE REGULATORY FACTOR 4"/>
    <property type="match status" value="1"/>
</dbReference>
<evidence type="ECO:0008006" key="5">
    <source>
        <dbReference type="Google" id="ProtNLM"/>
    </source>
</evidence>
<accession>A0ABR1MDL4</accession>
<dbReference type="EMBL" id="JBBPDW010000014">
    <property type="protein sequence ID" value="KAK7546592.1"/>
    <property type="molecule type" value="Genomic_DNA"/>
</dbReference>
<feature type="compositionally biased region" description="Low complexity" evidence="2">
    <location>
        <begin position="782"/>
        <end position="800"/>
    </location>
</feature>
<protein>
    <recommendedName>
        <fullName evidence="5">Chitin synthase activator</fullName>
    </recommendedName>
</protein>
<dbReference type="Gene3D" id="1.25.40.10">
    <property type="entry name" value="Tetratricopeptide repeat domain"/>
    <property type="match status" value="1"/>
</dbReference>
<reference evidence="3 4" key="1">
    <citation type="submission" date="2024-04" db="EMBL/GenBank/DDBJ databases">
        <title>Phyllosticta paracitricarpa is synonymous to the EU quarantine fungus P. citricarpa based on phylogenomic analyses.</title>
        <authorList>
            <consortium name="Lawrence Berkeley National Laboratory"/>
            <person name="Van Ingen-Buijs V.A."/>
            <person name="Van Westerhoven A.C."/>
            <person name="Haridas S."/>
            <person name="Skiadas P."/>
            <person name="Martin F."/>
            <person name="Groenewald J.Z."/>
            <person name="Crous P.W."/>
            <person name="Seidl M.F."/>
        </authorList>
    </citation>
    <scope>NUCLEOTIDE SEQUENCE [LARGE SCALE GENOMIC DNA]</scope>
    <source>
        <strain evidence="3 4">CBS 122670</strain>
    </source>
</reference>
<feature type="compositionally biased region" description="Polar residues" evidence="2">
    <location>
        <begin position="88"/>
        <end position="98"/>
    </location>
</feature>
<dbReference type="SMART" id="SM00671">
    <property type="entry name" value="SEL1"/>
    <property type="match status" value="6"/>
</dbReference>
<comment type="caution">
    <text evidence="3">The sequence shown here is derived from an EMBL/GenBank/DDBJ whole genome shotgun (WGS) entry which is preliminary data.</text>
</comment>
<dbReference type="PANTHER" id="PTHR46430">
    <property type="entry name" value="PROTEIN SKT5-RELATED"/>
    <property type="match status" value="1"/>
</dbReference>
<evidence type="ECO:0000256" key="1">
    <source>
        <dbReference type="ARBA" id="ARBA00022737"/>
    </source>
</evidence>
<keyword evidence="4" id="KW-1185">Reference proteome</keyword>
<organism evidence="3 4">
    <name type="scientific">Phyllosticta citricarpa</name>
    <dbReference type="NCBI Taxonomy" id="55181"/>
    <lineage>
        <taxon>Eukaryota</taxon>
        <taxon>Fungi</taxon>
        <taxon>Dikarya</taxon>
        <taxon>Ascomycota</taxon>
        <taxon>Pezizomycotina</taxon>
        <taxon>Dothideomycetes</taxon>
        <taxon>Dothideomycetes incertae sedis</taxon>
        <taxon>Botryosphaeriales</taxon>
        <taxon>Phyllostictaceae</taxon>
        <taxon>Phyllosticta</taxon>
    </lineage>
</organism>
<evidence type="ECO:0000313" key="4">
    <source>
        <dbReference type="Proteomes" id="UP001365128"/>
    </source>
</evidence>
<keyword evidence="1" id="KW-0677">Repeat</keyword>
<evidence type="ECO:0000256" key="2">
    <source>
        <dbReference type="SAM" id="MobiDB-lite"/>
    </source>
</evidence>
<dbReference type="InterPro" id="IPR011990">
    <property type="entry name" value="TPR-like_helical_dom_sf"/>
</dbReference>
<evidence type="ECO:0000313" key="3">
    <source>
        <dbReference type="EMBL" id="KAK7546592.1"/>
    </source>
</evidence>
<feature type="region of interest" description="Disordered" evidence="2">
    <location>
        <begin position="490"/>
        <end position="826"/>
    </location>
</feature>
<feature type="compositionally biased region" description="Pro residues" evidence="2">
    <location>
        <begin position="610"/>
        <end position="631"/>
    </location>
</feature>
<name>A0ABR1MDL4_9PEZI</name>
<dbReference type="Proteomes" id="UP001365128">
    <property type="component" value="Unassembled WGS sequence"/>
</dbReference>
<feature type="compositionally biased region" description="Low complexity" evidence="2">
    <location>
        <begin position="524"/>
        <end position="535"/>
    </location>
</feature>
<dbReference type="InterPro" id="IPR051726">
    <property type="entry name" value="Chitin_Synth_Reg"/>
</dbReference>
<dbReference type="Pfam" id="PF08238">
    <property type="entry name" value="Sel1"/>
    <property type="match status" value="5"/>
</dbReference>
<dbReference type="InterPro" id="IPR006597">
    <property type="entry name" value="Sel1-like"/>
</dbReference>
<gene>
    <name evidence="3" type="ORF">IWX46DRAFT_524980</name>
</gene>
<feature type="region of interest" description="Disordered" evidence="2">
    <location>
        <begin position="88"/>
        <end position="120"/>
    </location>
</feature>